<organism evidence="2 3">
    <name type="scientific">Tegillarca granosa</name>
    <name type="common">Malaysian cockle</name>
    <name type="synonym">Anadara granosa</name>
    <dbReference type="NCBI Taxonomy" id="220873"/>
    <lineage>
        <taxon>Eukaryota</taxon>
        <taxon>Metazoa</taxon>
        <taxon>Spiralia</taxon>
        <taxon>Lophotrochozoa</taxon>
        <taxon>Mollusca</taxon>
        <taxon>Bivalvia</taxon>
        <taxon>Autobranchia</taxon>
        <taxon>Pteriomorphia</taxon>
        <taxon>Arcoida</taxon>
        <taxon>Arcoidea</taxon>
        <taxon>Arcidae</taxon>
        <taxon>Tegillarca</taxon>
    </lineage>
</organism>
<dbReference type="Gene3D" id="3.40.50.720">
    <property type="entry name" value="NAD(P)-binding Rossmann-like Domain"/>
    <property type="match status" value="2"/>
</dbReference>
<dbReference type="PANTHER" id="PTHR38015">
    <property type="entry name" value="BLR6086 PROTEIN"/>
    <property type="match status" value="1"/>
</dbReference>
<dbReference type="EMBL" id="JARBDR010000813">
    <property type="protein sequence ID" value="KAJ8305827.1"/>
    <property type="molecule type" value="Genomic_DNA"/>
</dbReference>
<dbReference type="InterPro" id="IPR051729">
    <property type="entry name" value="Opine/Lysopine_DH"/>
</dbReference>
<dbReference type="Proteomes" id="UP001217089">
    <property type="component" value="Unassembled WGS sequence"/>
</dbReference>
<evidence type="ECO:0000259" key="1">
    <source>
        <dbReference type="Pfam" id="PF02317"/>
    </source>
</evidence>
<accession>A0ABQ9EKP9</accession>
<proteinExistence type="predicted"/>
<feature type="domain" description="Opine dehydrogenase" evidence="1">
    <location>
        <begin position="597"/>
        <end position="754"/>
    </location>
</feature>
<keyword evidence="3" id="KW-1185">Reference proteome</keyword>
<dbReference type="SUPFAM" id="SSF51735">
    <property type="entry name" value="NAD(P)-binding Rossmann-fold domains"/>
    <property type="match status" value="2"/>
</dbReference>
<evidence type="ECO:0000313" key="2">
    <source>
        <dbReference type="EMBL" id="KAJ8305827.1"/>
    </source>
</evidence>
<dbReference type="InterPro" id="IPR003421">
    <property type="entry name" value="Opine_DH"/>
</dbReference>
<evidence type="ECO:0000313" key="3">
    <source>
        <dbReference type="Proteomes" id="UP001217089"/>
    </source>
</evidence>
<name>A0ABQ9EKP9_TEGGR</name>
<dbReference type="Pfam" id="PF02317">
    <property type="entry name" value="Octopine_DH"/>
    <property type="match status" value="2"/>
</dbReference>
<dbReference type="SUPFAM" id="SSF48179">
    <property type="entry name" value="6-phosphogluconate dehydrogenase C-terminal domain-like"/>
    <property type="match status" value="2"/>
</dbReference>
<comment type="caution">
    <text evidence="2">The sequence shown here is derived from an EMBL/GenBank/DDBJ whole genome shotgun (WGS) entry which is preliminary data.</text>
</comment>
<dbReference type="PANTHER" id="PTHR38015:SF1">
    <property type="entry name" value="OPINE DEHYDROGENASE DOMAIN-CONTAINING PROTEIN"/>
    <property type="match status" value="1"/>
</dbReference>
<gene>
    <name evidence="2" type="ORF">KUTeg_016372</name>
</gene>
<feature type="domain" description="Opine dehydrogenase" evidence="1">
    <location>
        <begin position="209"/>
        <end position="369"/>
    </location>
</feature>
<protein>
    <recommendedName>
        <fullName evidence="1">Opine dehydrogenase domain-containing protein</fullName>
    </recommendedName>
</protein>
<reference evidence="2 3" key="1">
    <citation type="submission" date="2022-12" db="EMBL/GenBank/DDBJ databases">
        <title>Chromosome-level genome of Tegillarca granosa.</title>
        <authorList>
            <person name="Kim J."/>
        </authorList>
    </citation>
    <scope>NUCLEOTIDE SEQUENCE [LARGE SCALE GENOMIC DNA]</scope>
    <source>
        <strain evidence="2">Teg-2019</strain>
        <tissue evidence="2">Adductor muscle</tissue>
    </source>
</reference>
<dbReference type="InterPro" id="IPR013328">
    <property type="entry name" value="6PGD_dom2"/>
</dbReference>
<sequence length="791" mass="87992">MASDGEIRKVLICGGGNGSHCLTVLAASRPNIEVRVLTLYQDEAERWSKICEDNNGMTVSITYNDGTQGELKSKPNLITKDPKTAAKGVSVIFLTVPAFAHESYFTELAPYIGPNTLIVGLPGRAGFEFQCLHILGDIGKQCAVASFESLPWACRILEFGKYVQLLGFKEILAAGIIVGSQSKLSFSPFDVIQEVLGEKPVVKKIDNYIAGNLMSKSIVHPSVMYGKWSVWNGKPLDEKPLFYQGVDDRQAKLLSTVSDEIIAVGKEIERQRPDMKMSSVNHIFDWYKDYYQDQVKDMSSLKMAMTTNKAYEGLKHPMNEVEGGKFVPDFTYRYTREDIPFGLVVMKGLAEIAGVPTPTIDEIINWLQVKLDKEYIVGNKLTGKDLKESRAPQNMAVKKILVCGGGNGAQCLAALASSNKSLEVRVLTLFLDEAENLSKACDENNGIETTGSLGNVKAKPTLITKDPAEAAKDVNVIFLVVPAFAHAWYLNELSSYIQPNTLIVGLPGQAGFEFQCLHILGKKAKQCAIMSFETLPWACRITEFGKKVQVLGFKETLGAGLITGSESKLPFDAFKAVQESIGEKPKVEKFQNYIVVNLMAKSIIHPPLMYGKWGNWDGKPLDEIPLFYQGIDEKQADMLSKISDELIAVGKAIEKQRPDIKMSENMHIHDWFLKYYTDQIGDPTNLMTTMRTNKAYDGLNHPMKTLDNGKYVPDFTYRYTREDIPYGLVVLKGIAEIAGVKTPMMDEVILWCQKKLEKEYLVDGELKGKDLESSRAPQSFGFKTLDDLFNV</sequence>
<dbReference type="Gene3D" id="1.10.1040.10">
    <property type="entry name" value="N-(1-d-carboxylethyl)-l-norvaline Dehydrogenase, domain 2"/>
    <property type="match status" value="2"/>
</dbReference>
<dbReference type="InterPro" id="IPR036291">
    <property type="entry name" value="NAD(P)-bd_dom_sf"/>
</dbReference>
<dbReference type="InterPro" id="IPR008927">
    <property type="entry name" value="6-PGluconate_DH-like_C_sf"/>
</dbReference>